<feature type="coiled-coil region" evidence="1">
    <location>
        <begin position="65"/>
        <end position="108"/>
    </location>
</feature>
<dbReference type="EMBL" id="JABFAE010413019">
    <property type="protein sequence ID" value="MBA0845121.1"/>
    <property type="molecule type" value="Genomic_DNA"/>
</dbReference>
<evidence type="ECO:0000256" key="1">
    <source>
        <dbReference type="SAM" id="Coils"/>
    </source>
</evidence>
<organism evidence="2 3">
    <name type="scientific">Gossypium armourianum</name>
    <dbReference type="NCBI Taxonomy" id="34283"/>
    <lineage>
        <taxon>Eukaryota</taxon>
        <taxon>Viridiplantae</taxon>
        <taxon>Streptophyta</taxon>
        <taxon>Embryophyta</taxon>
        <taxon>Tracheophyta</taxon>
        <taxon>Spermatophyta</taxon>
        <taxon>Magnoliopsida</taxon>
        <taxon>eudicotyledons</taxon>
        <taxon>Gunneridae</taxon>
        <taxon>Pentapetalae</taxon>
        <taxon>rosids</taxon>
        <taxon>malvids</taxon>
        <taxon>Malvales</taxon>
        <taxon>Malvaceae</taxon>
        <taxon>Malvoideae</taxon>
        <taxon>Gossypium</taxon>
    </lineage>
</organism>
<accession>A0A7J9KFI0</accession>
<sequence length="108" mass="12708">MRELWLGSIAWNFGSCGVCTFACTKAIRFKAVCASNTWARRMKRPAVGLMTTSEYMIPSELEIIRQDFEKRNLELERKIERLEEEKTHLRLDADVQKLEAEKIKERKE</sequence>
<keyword evidence="3" id="KW-1185">Reference proteome</keyword>
<proteinExistence type="predicted"/>
<name>A0A7J9KFI0_9ROSI</name>
<keyword evidence="1" id="KW-0175">Coiled coil</keyword>
<gene>
    <name evidence="2" type="ORF">Goarm_000022</name>
</gene>
<evidence type="ECO:0000313" key="3">
    <source>
        <dbReference type="Proteomes" id="UP000593575"/>
    </source>
</evidence>
<dbReference type="Proteomes" id="UP000593575">
    <property type="component" value="Unassembled WGS sequence"/>
</dbReference>
<protein>
    <submittedName>
        <fullName evidence="2">Uncharacterized protein</fullName>
    </submittedName>
</protein>
<comment type="caution">
    <text evidence="2">The sequence shown here is derived from an EMBL/GenBank/DDBJ whole genome shotgun (WGS) entry which is preliminary data.</text>
</comment>
<evidence type="ECO:0000313" key="2">
    <source>
        <dbReference type="EMBL" id="MBA0845121.1"/>
    </source>
</evidence>
<dbReference type="AlphaFoldDB" id="A0A7J9KFI0"/>
<reference evidence="2 3" key="1">
    <citation type="journal article" date="2019" name="Genome Biol. Evol.">
        <title>Insights into the evolution of the New World diploid cottons (Gossypium, subgenus Houzingenia) based on genome sequencing.</title>
        <authorList>
            <person name="Grover C.E."/>
            <person name="Arick M.A. 2nd"/>
            <person name="Thrash A."/>
            <person name="Conover J.L."/>
            <person name="Sanders W.S."/>
            <person name="Peterson D.G."/>
            <person name="Frelichowski J.E."/>
            <person name="Scheffler J.A."/>
            <person name="Scheffler B.E."/>
            <person name="Wendel J.F."/>
        </authorList>
    </citation>
    <scope>NUCLEOTIDE SEQUENCE [LARGE SCALE GENOMIC DNA]</scope>
    <source>
        <strain evidence="2">6</strain>
        <tissue evidence="2">Leaf</tissue>
    </source>
</reference>